<evidence type="ECO:0000313" key="1">
    <source>
        <dbReference type="EMBL" id="QWS32972.1"/>
    </source>
</evidence>
<reference evidence="1" key="1">
    <citation type="submission" date="2021-06" db="EMBL/GenBank/DDBJ databases">
        <authorList>
            <person name="Ellington A.J."/>
            <person name="Bryan N.C."/>
            <person name="Christner B.C."/>
            <person name="Reisch C.R."/>
        </authorList>
    </citation>
    <scope>NUCLEOTIDE SEQUENCE</scope>
    <source>
        <strain evidence="1">L6-1</strain>
    </source>
</reference>
<name>A0ACD1E309_9MICO</name>
<dbReference type="EC" id="2.4.-.-" evidence="1"/>
<organism evidence="1 2">
    <name type="scientific">Curtobacterium aetherium</name>
    <dbReference type="NCBI Taxonomy" id="2841594"/>
    <lineage>
        <taxon>Bacteria</taxon>
        <taxon>Bacillati</taxon>
        <taxon>Actinomycetota</taxon>
        <taxon>Actinomycetes</taxon>
        <taxon>Micrococcales</taxon>
        <taxon>Microbacteriaceae</taxon>
        <taxon>Curtobacterium</taxon>
    </lineage>
</organism>
<accession>A0ACD1E309</accession>
<evidence type="ECO:0000313" key="2">
    <source>
        <dbReference type="Proteomes" id="UP000681794"/>
    </source>
</evidence>
<protein>
    <submittedName>
        <fullName evidence="1">Glycosyltransferase</fullName>
        <ecNumber evidence="1">2.4.-.-</ecNumber>
    </submittedName>
</protein>
<keyword evidence="2" id="KW-1185">Reference proteome</keyword>
<keyword evidence="1" id="KW-0808">Transferase</keyword>
<sequence length="266" mass="29307">MSLPHPSDAGRRVRLGVIVPAWNEARLIGSLLDALRTQDDTDFTVVVCDNGSTDGTGQIVADHVRRYGLPWHVVVEHQKGTGAAADTAARAAIAAGCTHLARTDADCLPAADWTATVKRLFTETDDQFVGGLTLPRRDDIAVGPVRYRFLCAVNEFAIWCGRFLPENRGPQYRGPYVMVAGNNLAIASELYERVGGFPRKAIEDTHEDRDLTNAVRRVTDRYGLHRSMVVSMSVRRIQVWGLVRSLAWYAGHRYRPGAGSAVDVRP</sequence>
<gene>
    <name evidence="1" type="ORF">KM842_12005</name>
</gene>
<dbReference type="Proteomes" id="UP000681794">
    <property type="component" value="Chromosome"/>
</dbReference>
<proteinExistence type="predicted"/>
<keyword evidence="1" id="KW-0328">Glycosyltransferase</keyword>
<dbReference type="EMBL" id="CP076544">
    <property type="protein sequence ID" value="QWS32972.1"/>
    <property type="molecule type" value="Genomic_DNA"/>
</dbReference>